<evidence type="ECO:0000313" key="1">
    <source>
        <dbReference type="EMBL" id="KAK1922867.1"/>
    </source>
</evidence>
<dbReference type="AlphaFoldDB" id="A0AAD9CWK6"/>
<evidence type="ECO:0000313" key="2">
    <source>
        <dbReference type="Proteomes" id="UP001182556"/>
    </source>
</evidence>
<sequence length="247" mass="28066">MSAWALTIDPQNPPAYGQVMQENSVERFGDNPSANQDFDFSYDTFSHFFQNMLSSRRMEVHQAMQDLSQRSADSKSANSLGHLAFRKAWPGSSFHLRRGSPNLSGRAKQTSLQRLSKLDADGGTAKVIQYLQYPKESMDENDPATANERAFCNAFCSRLQCYRDWNIERQYATLQQFLPHCGADIRSSRTGGDLTADSVEPFRARAAELSMSYRRESENAINGMDRTLVSQQLRATGWQKLGQDWRR</sequence>
<gene>
    <name evidence="1" type="ORF">DB88DRAFT_546945</name>
</gene>
<reference evidence="1" key="1">
    <citation type="submission" date="2023-02" db="EMBL/GenBank/DDBJ databases">
        <title>Identification and recombinant expression of a fungal hydrolase from Papiliotrema laurentii that hydrolyzes apple cutin and clears colloidal polyester polyurethane.</title>
        <authorList>
            <consortium name="DOE Joint Genome Institute"/>
            <person name="Roman V.A."/>
            <person name="Bojanowski C."/>
            <person name="Crable B.R."/>
            <person name="Wagner D.N."/>
            <person name="Hung C.S."/>
            <person name="Nadeau L.J."/>
            <person name="Schratz L."/>
            <person name="Haridas S."/>
            <person name="Pangilinan J."/>
            <person name="Lipzen A."/>
            <person name="Na H."/>
            <person name="Yan M."/>
            <person name="Ng V."/>
            <person name="Grigoriev I.V."/>
            <person name="Spatafora J.W."/>
            <person name="Barlow D."/>
            <person name="Biffinger J."/>
            <person name="Kelley-Loughnane N."/>
            <person name="Varaljay V.A."/>
            <person name="Crookes-Goodson W.J."/>
        </authorList>
    </citation>
    <scope>NUCLEOTIDE SEQUENCE</scope>
    <source>
        <strain evidence="1">5307AH</strain>
    </source>
</reference>
<organism evidence="1 2">
    <name type="scientific">Papiliotrema laurentii</name>
    <name type="common">Cryptococcus laurentii</name>
    <dbReference type="NCBI Taxonomy" id="5418"/>
    <lineage>
        <taxon>Eukaryota</taxon>
        <taxon>Fungi</taxon>
        <taxon>Dikarya</taxon>
        <taxon>Basidiomycota</taxon>
        <taxon>Agaricomycotina</taxon>
        <taxon>Tremellomycetes</taxon>
        <taxon>Tremellales</taxon>
        <taxon>Rhynchogastremaceae</taxon>
        <taxon>Papiliotrema</taxon>
    </lineage>
</organism>
<protein>
    <submittedName>
        <fullName evidence="1">Uncharacterized protein</fullName>
    </submittedName>
</protein>
<dbReference type="Proteomes" id="UP001182556">
    <property type="component" value="Unassembled WGS sequence"/>
</dbReference>
<proteinExistence type="predicted"/>
<dbReference type="EMBL" id="JAODAN010000007">
    <property type="protein sequence ID" value="KAK1922867.1"/>
    <property type="molecule type" value="Genomic_DNA"/>
</dbReference>
<accession>A0AAD9CWK6</accession>
<keyword evidence="2" id="KW-1185">Reference proteome</keyword>
<name>A0AAD9CWK6_PAPLA</name>
<comment type="caution">
    <text evidence="1">The sequence shown here is derived from an EMBL/GenBank/DDBJ whole genome shotgun (WGS) entry which is preliminary data.</text>
</comment>